<proteinExistence type="predicted"/>
<dbReference type="eggNOG" id="ENOG5033CG7">
    <property type="taxonomic scope" value="Bacteria"/>
</dbReference>
<dbReference type="EMBL" id="CP001966">
    <property type="protein sequence ID" value="ADG77527.1"/>
    <property type="molecule type" value="Genomic_DNA"/>
</dbReference>
<dbReference type="KEGG" id="tpr:Tpau_0893"/>
<dbReference type="AlphaFoldDB" id="D5UUF6"/>
<sequence>MAIMITDTDDAGRLSPVFVAMAAGRIAWGAAAVAAPRANLRAAGAPSLATPHTEYLIGVFGVRALAIGLGYLGADAATRRRWRRLGLLIDVTDTLNGAMRLAATSDAETRRAARSMISITGAYAAVGITDAALSALRRRRAR</sequence>
<keyword evidence="3" id="KW-1185">Reference proteome</keyword>
<accession>D5UUF6</accession>
<reference evidence="3" key="1">
    <citation type="submission" date="2010-03" db="EMBL/GenBank/DDBJ databases">
        <title>The complete chromosome of Tsukamurella paurometabola DSM 20162.</title>
        <authorList>
            <consortium name="US DOE Joint Genome Institute (JGI-PGF)"/>
            <person name="Lucas S."/>
            <person name="Copeland A."/>
            <person name="Lapidus A."/>
            <person name="Glavina del Rio T."/>
            <person name="Dalin E."/>
            <person name="Tice H."/>
            <person name="Bruce D."/>
            <person name="Goodwin L."/>
            <person name="Pitluck S."/>
            <person name="Kyrpides N."/>
            <person name="Mavromatis K."/>
            <person name="Ivanova N."/>
            <person name="Mikhailova N."/>
            <person name="Munk A.C."/>
            <person name="Brettin T."/>
            <person name="Detter J.C."/>
            <person name="Tapia R."/>
            <person name="Han C."/>
            <person name="Larimer F."/>
            <person name="Land M."/>
            <person name="Hauser L."/>
            <person name="Markowitz V."/>
            <person name="Cheng J.-F."/>
            <person name="Hugenholtz P."/>
            <person name="Woyke T."/>
            <person name="Wu D."/>
            <person name="Jando M."/>
            <person name="Brambilla E."/>
            <person name="Klenk H.-P."/>
            <person name="Eisen J.A."/>
        </authorList>
    </citation>
    <scope>NUCLEOTIDE SEQUENCE [LARGE SCALE GENOMIC DNA]</scope>
    <source>
        <strain evidence="3">ATCC 8368 / DSM 20162 / CCUG 35730 / CIP 100753 / JCM 10117 / KCTC 9821 / NBRC 16120 / NCIMB 702349 / NCTC 13040</strain>
    </source>
</reference>
<organism evidence="2 3">
    <name type="scientific">Tsukamurella paurometabola (strain ATCC 8368 / DSM 20162 / CCUG 35730 / CIP 100753 / JCM 10117 / KCTC 9821 / NBRC 16120 / NCIMB 702349 / NCTC 13040)</name>
    <name type="common">Corynebacterium paurometabolum</name>
    <dbReference type="NCBI Taxonomy" id="521096"/>
    <lineage>
        <taxon>Bacteria</taxon>
        <taxon>Bacillati</taxon>
        <taxon>Actinomycetota</taxon>
        <taxon>Actinomycetes</taxon>
        <taxon>Mycobacteriales</taxon>
        <taxon>Tsukamurellaceae</taxon>
        <taxon>Tsukamurella</taxon>
    </lineage>
</organism>
<dbReference type="STRING" id="521096.Tpau_0893"/>
<gene>
    <name evidence="2" type="ordered locus">Tpau_0893</name>
</gene>
<dbReference type="Proteomes" id="UP000001213">
    <property type="component" value="Chromosome"/>
</dbReference>
<evidence type="ECO:0000313" key="3">
    <source>
        <dbReference type="Proteomes" id="UP000001213"/>
    </source>
</evidence>
<evidence type="ECO:0000256" key="1">
    <source>
        <dbReference type="SAM" id="Phobius"/>
    </source>
</evidence>
<keyword evidence="1" id="KW-0472">Membrane</keyword>
<keyword evidence="1" id="KW-1133">Transmembrane helix</keyword>
<evidence type="ECO:0000313" key="2">
    <source>
        <dbReference type="EMBL" id="ADG77527.1"/>
    </source>
</evidence>
<reference evidence="2 3" key="2">
    <citation type="journal article" date="2011" name="Stand. Genomic Sci.">
        <title>Complete genome sequence of Tsukamurella paurometabola type strain (no. 33).</title>
        <authorList>
            <person name="Munk A.C."/>
            <person name="Lapidus A."/>
            <person name="Lucas S."/>
            <person name="Nolan M."/>
            <person name="Tice H."/>
            <person name="Cheng J.F."/>
            <person name="Del Rio T.G."/>
            <person name="Goodwin L."/>
            <person name="Pitluck S."/>
            <person name="Liolios K."/>
            <person name="Huntemann M."/>
            <person name="Ivanova N."/>
            <person name="Mavromatis K."/>
            <person name="Mikhailova N."/>
            <person name="Pati A."/>
            <person name="Chen A."/>
            <person name="Palaniappan K."/>
            <person name="Tapia R."/>
            <person name="Han C."/>
            <person name="Land M."/>
            <person name="Hauser L."/>
            <person name="Chang Y.J."/>
            <person name="Jeffries C.D."/>
            <person name="Brettin T."/>
            <person name="Yasawong M."/>
            <person name="Brambilla E.M."/>
            <person name="Rohde M."/>
            <person name="Sikorski J."/>
            <person name="Goker M."/>
            <person name="Detter J.C."/>
            <person name="Woyke T."/>
            <person name="Bristow J."/>
            <person name="Eisen J.A."/>
            <person name="Markowitz V."/>
            <person name="Hugenholtz P."/>
            <person name="Kyrpides N.C."/>
            <person name="Klenk H.P."/>
        </authorList>
    </citation>
    <scope>NUCLEOTIDE SEQUENCE [LARGE SCALE GENOMIC DNA]</scope>
    <source>
        <strain evidence="3">ATCC 8368 / DSM 20162 / CCUG 35730 / CIP 100753 / JCM 10117 / KCTC 9821 / NBRC 16120 / NCIMB 702349 / NCTC 13040</strain>
    </source>
</reference>
<feature type="transmembrane region" description="Helical" evidence="1">
    <location>
        <begin position="12"/>
        <end position="35"/>
    </location>
</feature>
<protein>
    <submittedName>
        <fullName evidence="2">Uncharacterized protein</fullName>
    </submittedName>
</protein>
<dbReference type="HOGENOM" id="CLU_148619_0_0_11"/>
<keyword evidence="1" id="KW-0812">Transmembrane</keyword>
<feature type="transmembrane region" description="Helical" evidence="1">
    <location>
        <begin position="55"/>
        <end position="73"/>
    </location>
</feature>
<name>D5UUF6_TSUPD</name>